<dbReference type="GO" id="GO:0006355">
    <property type="term" value="P:regulation of DNA-templated transcription"/>
    <property type="evidence" value="ECO:0007669"/>
    <property type="project" value="InterPro"/>
</dbReference>
<dbReference type="InterPro" id="IPR036188">
    <property type="entry name" value="FAD/NAD-bd_sf"/>
</dbReference>
<dbReference type="Pfam" id="PF01593">
    <property type="entry name" value="Amino_oxidase"/>
    <property type="match status" value="2"/>
</dbReference>
<dbReference type="PROSITE" id="PS50934">
    <property type="entry name" value="SWIRM"/>
    <property type="match status" value="1"/>
</dbReference>
<dbReference type="SUPFAM" id="SSF54373">
    <property type="entry name" value="FAD-linked reductases, C-terminal domain"/>
    <property type="match status" value="1"/>
</dbReference>
<keyword evidence="3" id="KW-0285">Flavoprotein</keyword>
<sequence>MRELRPARAPRKCRQEAAPCALAVPLCGAAAAMLAGGKKAAEAAGGEGGPEAPVPPSAAVGALGSSAESGGAAERTPRKKEPPRASPPGGASEPPAAPAPGGETTGIAETPEGRRTSRRKRAKVEYREMDESLANLSEDEYYSEEERNAKAEKEKKLPPPPPPAPAEEENESEPEEPSGVEGAAFQSRLPHDRMTSQEAACFPDIISGPQQTQKVFLYIRNRTLQLWLDNPKIQLTFEATIQQLEAPYNSDTVLVHRVHSYLERHGLINFGIYKRVKPLPRGNPMAVVSKQVNMELAKIKQKCPLYEANGQAVKREGVMNVPGYFRHICSHSSETYFFHANFYLRFWEYDELAETQGKLEEKLQELEANPPSDVYLSSRDRQILDWHFANLEFANATPLSTLSLKHWDQDDDFEFTGSHLTVRNGYSCVPVALAEGLDIKLNTAVRQVRYTASGCEVIAVNTRSTSQTFIYKCDAVLCTLPLGVLKQQPPAVQFVPPLPEWKTSAVQRMGFGNLNKVMYIHLFHHAPILLALVAGEAAGIMENISDDVIVGRCLAILKGIFGSSAVPQPKETVVSRWRADPWARGSYSYVAAGSSGNDYDLMAQPITPGPAIPGAPQPIPRLFFAGEHTIRNYPATVHGALLSGLREAGRIADQFLGAMYTLPRQPTPGVPTQQATSI</sequence>
<protein>
    <recommendedName>
        <fullName evidence="8">SWIRM domain-containing protein</fullName>
    </recommendedName>
</protein>
<feature type="binding site" evidence="6">
    <location>
        <begin position="636"/>
        <end position="637"/>
    </location>
    <ligand>
        <name>FAD</name>
        <dbReference type="ChEBI" id="CHEBI:57692"/>
    </ligand>
</feature>
<dbReference type="Gene3D" id="1.10.10.10">
    <property type="entry name" value="Winged helix-like DNA-binding domain superfamily/Winged helix DNA-binding domain"/>
    <property type="match status" value="1"/>
</dbReference>
<evidence type="ECO:0000259" key="8">
    <source>
        <dbReference type="PROSITE" id="PS50934"/>
    </source>
</evidence>
<dbReference type="FunFam" id="1.10.10.10:FF:000064">
    <property type="entry name" value="Lysine-specific histone demethylase 1A"/>
    <property type="match status" value="1"/>
</dbReference>
<comment type="similarity">
    <text evidence="2">Belongs to the flavin monoamine oxidase family.</text>
</comment>
<evidence type="ECO:0000256" key="7">
    <source>
        <dbReference type="SAM" id="MobiDB-lite"/>
    </source>
</evidence>
<proteinExistence type="inferred from homology"/>
<reference evidence="9" key="2">
    <citation type="submission" date="2025-09" db="UniProtKB">
        <authorList>
            <consortium name="Ensembl"/>
        </authorList>
    </citation>
    <scope>IDENTIFICATION</scope>
</reference>
<dbReference type="Ensembl" id="ENSPSTT00000002906.1">
    <property type="protein sequence ID" value="ENSPSTP00000002767.1"/>
    <property type="gene ID" value="ENSPSTG00000002047.1"/>
</dbReference>
<evidence type="ECO:0000313" key="10">
    <source>
        <dbReference type="Proteomes" id="UP000694428"/>
    </source>
</evidence>
<organism evidence="9 10">
    <name type="scientific">Pavo cristatus</name>
    <name type="common">Indian peafowl</name>
    <name type="synonym">Blue peafowl</name>
    <dbReference type="NCBI Taxonomy" id="9049"/>
    <lineage>
        <taxon>Eukaryota</taxon>
        <taxon>Metazoa</taxon>
        <taxon>Chordata</taxon>
        <taxon>Craniata</taxon>
        <taxon>Vertebrata</taxon>
        <taxon>Euteleostomi</taxon>
        <taxon>Archelosauria</taxon>
        <taxon>Archosauria</taxon>
        <taxon>Dinosauria</taxon>
        <taxon>Saurischia</taxon>
        <taxon>Theropoda</taxon>
        <taxon>Coelurosauria</taxon>
        <taxon>Aves</taxon>
        <taxon>Neognathae</taxon>
        <taxon>Galloanserae</taxon>
        <taxon>Galliformes</taxon>
        <taxon>Phasianidae</taxon>
        <taxon>Phasianinae</taxon>
        <taxon>Pavo</taxon>
    </lineage>
</organism>
<dbReference type="GO" id="GO:0003682">
    <property type="term" value="F:chromatin binding"/>
    <property type="evidence" value="ECO:0007669"/>
    <property type="project" value="TreeGrafter"/>
</dbReference>
<dbReference type="InterPro" id="IPR036388">
    <property type="entry name" value="WH-like_DNA-bd_sf"/>
</dbReference>
<feature type="compositionally biased region" description="Low complexity" evidence="7">
    <location>
        <begin position="34"/>
        <end position="44"/>
    </location>
</feature>
<evidence type="ECO:0000313" key="9">
    <source>
        <dbReference type="Ensembl" id="ENSPSTP00000002767.1"/>
    </source>
</evidence>
<dbReference type="SUPFAM" id="SSF46689">
    <property type="entry name" value="Homeodomain-like"/>
    <property type="match status" value="1"/>
</dbReference>
<evidence type="ECO:0000256" key="1">
    <source>
        <dbReference type="ARBA" id="ARBA00001974"/>
    </source>
</evidence>
<feature type="compositionally biased region" description="Acidic residues" evidence="7">
    <location>
        <begin position="166"/>
        <end position="178"/>
    </location>
</feature>
<dbReference type="PANTHER" id="PTHR10742:SF386">
    <property type="entry name" value="LYSINE-SPECIFIC HISTONE DEMETHYLASE 1A"/>
    <property type="match status" value="1"/>
</dbReference>
<feature type="compositionally biased region" description="Low complexity" evidence="7">
    <location>
        <begin position="87"/>
        <end position="106"/>
    </location>
</feature>
<accession>A0A8C9EM64</accession>
<dbReference type="FunFam" id="3.50.50.60:FF:000027">
    <property type="entry name" value="Lysine-specific histone demethylase"/>
    <property type="match status" value="1"/>
</dbReference>
<comment type="cofactor">
    <cofactor evidence="1 6">
        <name>FAD</name>
        <dbReference type="ChEBI" id="CHEBI:57692"/>
    </cofactor>
</comment>
<evidence type="ECO:0000256" key="4">
    <source>
        <dbReference type="ARBA" id="ARBA00022827"/>
    </source>
</evidence>
<dbReference type="InterPro" id="IPR050281">
    <property type="entry name" value="Flavin_monoamine_oxidase"/>
</dbReference>
<keyword evidence="5" id="KW-0560">Oxidoreductase</keyword>
<dbReference type="InterPro" id="IPR009057">
    <property type="entry name" value="Homeodomain-like_sf"/>
</dbReference>
<dbReference type="SUPFAM" id="SSF51905">
    <property type="entry name" value="FAD/NAD(P)-binding domain"/>
    <property type="match status" value="1"/>
</dbReference>
<dbReference type="Gene3D" id="3.90.660.10">
    <property type="match status" value="2"/>
</dbReference>
<dbReference type="PANTHER" id="PTHR10742">
    <property type="entry name" value="FLAVIN MONOAMINE OXIDASE"/>
    <property type="match status" value="1"/>
</dbReference>
<keyword evidence="10" id="KW-1185">Reference proteome</keyword>
<dbReference type="GO" id="GO:0050660">
    <property type="term" value="F:flavin adenine dinucleotide binding"/>
    <property type="evidence" value="ECO:0007669"/>
    <property type="project" value="InterPro"/>
</dbReference>
<dbReference type="Pfam" id="PF04433">
    <property type="entry name" value="SWIRM"/>
    <property type="match status" value="1"/>
</dbReference>
<dbReference type="PIRSF" id="PIRSF038051">
    <property type="entry name" value="Histone_Lys-demethylase"/>
    <property type="match status" value="1"/>
</dbReference>
<reference evidence="9" key="1">
    <citation type="submission" date="2025-08" db="UniProtKB">
        <authorList>
            <consortium name="Ensembl"/>
        </authorList>
    </citation>
    <scope>IDENTIFICATION</scope>
</reference>
<feature type="domain" description="SWIRM" evidence="8">
    <location>
        <begin position="180"/>
        <end position="279"/>
    </location>
</feature>
<feature type="compositionally biased region" description="Basic and acidic residues" evidence="7">
    <location>
        <begin position="144"/>
        <end position="157"/>
    </location>
</feature>
<dbReference type="InterPro" id="IPR007526">
    <property type="entry name" value="SWIRM"/>
</dbReference>
<feature type="binding site" evidence="6">
    <location>
        <position position="627"/>
    </location>
    <ligand>
        <name>FAD</name>
        <dbReference type="ChEBI" id="CHEBI:57692"/>
    </ligand>
</feature>
<evidence type="ECO:0000256" key="2">
    <source>
        <dbReference type="ARBA" id="ARBA00005995"/>
    </source>
</evidence>
<keyword evidence="4 6" id="KW-0274">FAD</keyword>
<evidence type="ECO:0000256" key="5">
    <source>
        <dbReference type="ARBA" id="ARBA00023002"/>
    </source>
</evidence>
<dbReference type="InterPro" id="IPR002937">
    <property type="entry name" value="Amino_oxidase"/>
</dbReference>
<evidence type="ECO:0000256" key="6">
    <source>
        <dbReference type="PIRSR" id="PIRSR038051-1"/>
    </source>
</evidence>
<name>A0A8C9EM64_PAVCR</name>
<dbReference type="Gene3D" id="3.50.50.60">
    <property type="entry name" value="FAD/NAD(P)-binding domain"/>
    <property type="match status" value="2"/>
</dbReference>
<dbReference type="Proteomes" id="UP000694428">
    <property type="component" value="Unplaced"/>
</dbReference>
<dbReference type="GO" id="GO:0140682">
    <property type="term" value="F:FAD-dependent H3K4me/H3K4me3 demethylase activity"/>
    <property type="evidence" value="ECO:0007669"/>
    <property type="project" value="UniProtKB-ARBA"/>
</dbReference>
<feature type="region of interest" description="Disordered" evidence="7">
    <location>
        <begin position="34"/>
        <end position="182"/>
    </location>
</feature>
<dbReference type="GO" id="GO:0005634">
    <property type="term" value="C:nucleus"/>
    <property type="evidence" value="ECO:0007669"/>
    <property type="project" value="InterPro"/>
</dbReference>
<dbReference type="AlphaFoldDB" id="A0A8C9EM64"/>
<dbReference type="InterPro" id="IPR017366">
    <property type="entry name" value="Hist_Lys-spec_deMease"/>
</dbReference>
<evidence type="ECO:0000256" key="3">
    <source>
        <dbReference type="ARBA" id="ARBA00022630"/>
    </source>
</evidence>
<feature type="compositionally biased region" description="Low complexity" evidence="7">
    <location>
        <begin position="57"/>
        <end position="73"/>
    </location>
</feature>